<keyword evidence="1" id="KW-0472">Membrane</keyword>
<accession>A0A1Y3AUU6</accession>
<keyword evidence="1" id="KW-0812">Transmembrane</keyword>
<evidence type="ECO:0000313" key="2">
    <source>
        <dbReference type="EMBL" id="OTF70955.1"/>
    </source>
</evidence>
<keyword evidence="1" id="KW-1133">Transmembrane helix</keyword>
<comment type="caution">
    <text evidence="2">The sequence shown here is derived from an EMBL/GenBank/DDBJ whole genome shotgun (WGS) entry which is preliminary data.</text>
</comment>
<evidence type="ECO:0000256" key="1">
    <source>
        <dbReference type="SAM" id="Phobius"/>
    </source>
</evidence>
<name>A0A1Y3AUU6_EURMA</name>
<evidence type="ECO:0000313" key="3">
    <source>
        <dbReference type="Proteomes" id="UP000194236"/>
    </source>
</evidence>
<organism evidence="2 3">
    <name type="scientific">Euroglyphus maynei</name>
    <name type="common">Mayne's house dust mite</name>
    <dbReference type="NCBI Taxonomy" id="6958"/>
    <lineage>
        <taxon>Eukaryota</taxon>
        <taxon>Metazoa</taxon>
        <taxon>Ecdysozoa</taxon>
        <taxon>Arthropoda</taxon>
        <taxon>Chelicerata</taxon>
        <taxon>Arachnida</taxon>
        <taxon>Acari</taxon>
        <taxon>Acariformes</taxon>
        <taxon>Sarcoptiformes</taxon>
        <taxon>Astigmata</taxon>
        <taxon>Psoroptidia</taxon>
        <taxon>Analgoidea</taxon>
        <taxon>Pyroglyphidae</taxon>
        <taxon>Pyroglyphinae</taxon>
        <taxon>Euroglyphus</taxon>
    </lineage>
</organism>
<dbReference type="Proteomes" id="UP000194236">
    <property type="component" value="Unassembled WGS sequence"/>
</dbReference>
<keyword evidence="3" id="KW-1185">Reference proteome</keyword>
<feature type="transmembrane region" description="Helical" evidence="1">
    <location>
        <begin position="78"/>
        <end position="101"/>
    </location>
</feature>
<protein>
    <submittedName>
        <fullName evidence="2">Uncharacterized protein</fullName>
    </submittedName>
</protein>
<sequence length="105" mass="12110">MGKTEAVKNEQFCGISWTHETTTINNNNKKKNGFCSHLCRTGCCRSRSTDDMNDYCHRKCPPPYDVLCFYLKRWYSRLAIIFGYIAIILISLILLLCAGFFTTHS</sequence>
<gene>
    <name evidence="2" type="ORF">BLA29_013666</name>
</gene>
<proteinExistence type="predicted"/>
<reference evidence="2 3" key="1">
    <citation type="submission" date="2017-03" db="EMBL/GenBank/DDBJ databases">
        <title>Genome Survey of Euroglyphus maynei.</title>
        <authorList>
            <person name="Arlian L.G."/>
            <person name="Morgan M.S."/>
            <person name="Rider S.D."/>
        </authorList>
    </citation>
    <scope>NUCLEOTIDE SEQUENCE [LARGE SCALE GENOMIC DNA]</scope>
    <source>
        <strain evidence="2">Arlian Lab</strain>
        <tissue evidence="2">Whole body</tissue>
    </source>
</reference>
<dbReference type="OrthoDB" id="6510719at2759"/>
<dbReference type="EMBL" id="MUJZ01063262">
    <property type="protein sequence ID" value="OTF70955.1"/>
    <property type="molecule type" value="Genomic_DNA"/>
</dbReference>
<dbReference type="AlphaFoldDB" id="A0A1Y3AUU6"/>